<evidence type="ECO:0000313" key="2">
    <source>
        <dbReference type="EMBL" id="CAK7235065.1"/>
    </source>
</evidence>
<organism evidence="2 3">
    <name type="scientific">Sporothrix curviconia</name>
    <dbReference type="NCBI Taxonomy" id="1260050"/>
    <lineage>
        <taxon>Eukaryota</taxon>
        <taxon>Fungi</taxon>
        <taxon>Dikarya</taxon>
        <taxon>Ascomycota</taxon>
        <taxon>Pezizomycotina</taxon>
        <taxon>Sordariomycetes</taxon>
        <taxon>Sordariomycetidae</taxon>
        <taxon>Ophiostomatales</taxon>
        <taxon>Ophiostomataceae</taxon>
        <taxon>Sporothrix</taxon>
    </lineage>
</organism>
<evidence type="ECO:0000313" key="3">
    <source>
        <dbReference type="Proteomes" id="UP001642405"/>
    </source>
</evidence>
<dbReference type="SUPFAM" id="SSF51197">
    <property type="entry name" value="Clavaminate synthase-like"/>
    <property type="match status" value="1"/>
</dbReference>
<dbReference type="PANTHER" id="PTHR31630:SF6">
    <property type="entry name" value="PHYTANOYL-COA DIOXYGENASE-RELATED"/>
    <property type="match status" value="1"/>
</dbReference>
<name>A0ABP0CU26_9PEZI</name>
<protein>
    <recommendedName>
        <fullName evidence="4">Phytanoyl-CoA dioxygenase</fullName>
    </recommendedName>
</protein>
<dbReference type="Pfam" id="PF05721">
    <property type="entry name" value="PhyH"/>
    <property type="match status" value="1"/>
</dbReference>
<dbReference type="EMBL" id="CAWUHB010000092">
    <property type="protein sequence ID" value="CAK7235065.1"/>
    <property type="molecule type" value="Genomic_DNA"/>
</dbReference>
<gene>
    <name evidence="2" type="ORF">SCUCBS95973_009144</name>
</gene>
<dbReference type="PANTHER" id="PTHR31630">
    <property type="entry name" value="PHYTANOYL-COA DIOXYGENASE-RELATED-RELATED"/>
    <property type="match status" value="1"/>
</dbReference>
<dbReference type="Gene3D" id="2.60.120.620">
    <property type="entry name" value="q2cbj1_9rhob like domain"/>
    <property type="match status" value="1"/>
</dbReference>
<dbReference type="InterPro" id="IPR008775">
    <property type="entry name" value="Phytyl_CoA_dOase-like"/>
</dbReference>
<dbReference type="Proteomes" id="UP001642405">
    <property type="component" value="Unassembled WGS sequence"/>
</dbReference>
<reference evidence="2 3" key="1">
    <citation type="submission" date="2024-01" db="EMBL/GenBank/DDBJ databases">
        <authorList>
            <person name="Allen C."/>
            <person name="Tagirdzhanova G."/>
        </authorList>
    </citation>
    <scope>NUCLEOTIDE SEQUENCE [LARGE SCALE GENOMIC DNA]</scope>
</reference>
<keyword evidence="3" id="KW-1185">Reference proteome</keyword>
<comment type="caution">
    <text evidence="2">The sequence shown here is derived from an EMBL/GenBank/DDBJ whole genome shotgun (WGS) entry which is preliminary data.</text>
</comment>
<proteinExistence type="predicted"/>
<sequence>MSTTTSTTTSTHKQAPLTIDGRFSIATADGWLADLHRDGYAVIKGAIPADRAKAYQKKAFDWLQSFGHDELDLANPETWVHDNLPVHGKVNTFTTYGVVHERFMWEARQEPAILQAFAKIWGTDQLLASFDALNITLPNRRDVKPNGAWPHVDQSPYKEGMHCVQGIINLSHAGPSDGSLMVFPGSHKLVKELFATQLPKSEWSTEDYYLFKDEHMEWFASKGMQAKKVLAEPGDLILWDSRTVHWGAEPSPESKTIRTVIYASYAPADLATPESLVAKQAIFRNWGATTHWASTNIFPLQTKSIRHDGTRDPKDREEPLEKPEMTDKLLRLAGIKAY</sequence>
<feature type="region of interest" description="Disordered" evidence="1">
    <location>
        <begin position="304"/>
        <end position="325"/>
    </location>
</feature>
<feature type="compositionally biased region" description="Basic and acidic residues" evidence="1">
    <location>
        <begin position="305"/>
        <end position="325"/>
    </location>
</feature>
<evidence type="ECO:0000256" key="1">
    <source>
        <dbReference type="SAM" id="MobiDB-lite"/>
    </source>
</evidence>
<evidence type="ECO:0008006" key="4">
    <source>
        <dbReference type="Google" id="ProtNLM"/>
    </source>
</evidence>
<accession>A0ABP0CU26</accession>